<dbReference type="InterPro" id="IPR027417">
    <property type="entry name" value="P-loop_NTPase"/>
</dbReference>
<dbReference type="Gene3D" id="1.20.120.1380">
    <property type="entry name" value="Flagellar FlhF biosynthesis protein, N domain"/>
    <property type="match status" value="1"/>
</dbReference>
<keyword evidence="11" id="KW-1006">Bacterial flagellum protein export</keyword>
<dbReference type="EMBL" id="CP036274">
    <property type="protein sequence ID" value="QDU29604.1"/>
    <property type="molecule type" value="Genomic_DNA"/>
</dbReference>
<evidence type="ECO:0000256" key="10">
    <source>
        <dbReference type="ARBA" id="ARBA00023136"/>
    </source>
</evidence>
<gene>
    <name evidence="16" type="primary">flhF</name>
    <name evidence="16" type="ORF">ETAA8_47190</name>
</gene>
<evidence type="ECO:0000256" key="5">
    <source>
        <dbReference type="ARBA" id="ARBA00022475"/>
    </source>
</evidence>
<feature type="domain" description="AAA+ ATPase" evidence="14">
    <location>
        <begin position="196"/>
        <end position="393"/>
    </location>
</feature>
<dbReference type="SUPFAM" id="SSF52540">
    <property type="entry name" value="P-loop containing nucleoside triphosphate hydrolases"/>
    <property type="match status" value="1"/>
</dbReference>
<dbReference type="GO" id="GO:0005047">
    <property type="term" value="F:signal recognition particle binding"/>
    <property type="evidence" value="ECO:0007669"/>
    <property type="project" value="TreeGrafter"/>
</dbReference>
<evidence type="ECO:0000256" key="9">
    <source>
        <dbReference type="ARBA" id="ARBA00023134"/>
    </source>
</evidence>
<keyword evidence="17" id="KW-1185">Reference proteome</keyword>
<evidence type="ECO:0000256" key="13">
    <source>
        <dbReference type="NCBIfam" id="TIGR03499"/>
    </source>
</evidence>
<dbReference type="SMART" id="SM00382">
    <property type="entry name" value="AAA"/>
    <property type="match status" value="1"/>
</dbReference>
<keyword evidence="16" id="KW-0282">Flagellum</keyword>
<dbReference type="PANTHER" id="PTHR43134:SF3">
    <property type="entry name" value="FLAGELLAR BIOSYNTHESIS PROTEIN FLHF"/>
    <property type="match status" value="1"/>
</dbReference>
<evidence type="ECO:0000256" key="8">
    <source>
        <dbReference type="ARBA" id="ARBA00022927"/>
    </source>
</evidence>
<dbReference type="SMART" id="SM00962">
    <property type="entry name" value="SRP54"/>
    <property type="match status" value="1"/>
</dbReference>
<dbReference type="AlphaFoldDB" id="A0A517YH96"/>
<dbReference type="GO" id="GO:0015031">
    <property type="term" value="P:protein transport"/>
    <property type="evidence" value="ECO:0007669"/>
    <property type="project" value="UniProtKB-KW"/>
</dbReference>
<evidence type="ECO:0000256" key="12">
    <source>
        <dbReference type="ARBA" id="ARBA00025337"/>
    </source>
</evidence>
<keyword evidence="7" id="KW-1005">Bacterial flagellum biogenesis</keyword>
<evidence type="ECO:0000256" key="7">
    <source>
        <dbReference type="ARBA" id="ARBA00022795"/>
    </source>
</evidence>
<evidence type="ECO:0000256" key="4">
    <source>
        <dbReference type="ARBA" id="ARBA00022448"/>
    </source>
</evidence>
<dbReference type="KEGG" id="aagg:ETAA8_47190"/>
<evidence type="ECO:0000313" key="17">
    <source>
        <dbReference type="Proteomes" id="UP000315017"/>
    </source>
</evidence>
<dbReference type="GO" id="GO:0005525">
    <property type="term" value="F:GTP binding"/>
    <property type="evidence" value="ECO:0007669"/>
    <property type="project" value="UniProtKB-UniRule"/>
</dbReference>
<dbReference type="GO" id="GO:0044781">
    <property type="term" value="P:bacterial-type flagellum organization"/>
    <property type="evidence" value="ECO:0007669"/>
    <property type="project" value="UniProtKB-UniRule"/>
</dbReference>
<dbReference type="OrthoDB" id="9778554at2"/>
<keyword evidence="8" id="KW-0653">Protein transport</keyword>
<dbReference type="CDD" id="cd17873">
    <property type="entry name" value="FlhF"/>
    <property type="match status" value="1"/>
</dbReference>
<feature type="domain" description="SRP54-type proteins GTP-binding" evidence="15">
    <location>
        <begin position="197"/>
        <end position="388"/>
    </location>
</feature>
<keyword evidence="9" id="KW-0342">GTP-binding</keyword>
<dbReference type="Proteomes" id="UP000315017">
    <property type="component" value="Chromosome"/>
</dbReference>
<dbReference type="InterPro" id="IPR000897">
    <property type="entry name" value="SRP54_GTPase_dom"/>
</dbReference>
<evidence type="ECO:0000256" key="1">
    <source>
        <dbReference type="ARBA" id="ARBA00004413"/>
    </source>
</evidence>
<comment type="similarity">
    <text evidence="2">Belongs to the GTP-binding SRP family.</text>
</comment>
<evidence type="ECO:0000256" key="11">
    <source>
        <dbReference type="ARBA" id="ARBA00023225"/>
    </source>
</evidence>
<comment type="subcellular location">
    <subcellularLocation>
        <location evidence="1">Cell membrane</location>
        <topology evidence="1">Peripheral membrane protein</topology>
        <orientation evidence="1">Cytoplasmic side</orientation>
    </subcellularLocation>
</comment>
<dbReference type="Pfam" id="PF00448">
    <property type="entry name" value="SRP54"/>
    <property type="match status" value="1"/>
</dbReference>
<dbReference type="GO" id="GO:0005886">
    <property type="term" value="C:plasma membrane"/>
    <property type="evidence" value="ECO:0007669"/>
    <property type="project" value="UniProtKB-SubCell"/>
</dbReference>
<dbReference type="GO" id="GO:0003924">
    <property type="term" value="F:GTPase activity"/>
    <property type="evidence" value="ECO:0007669"/>
    <property type="project" value="UniProtKB-UniRule"/>
</dbReference>
<dbReference type="RefSeq" id="WP_145093655.1">
    <property type="nucleotide sequence ID" value="NZ_CP036274.1"/>
</dbReference>
<dbReference type="InterPro" id="IPR003593">
    <property type="entry name" value="AAA+_ATPase"/>
</dbReference>
<evidence type="ECO:0000256" key="2">
    <source>
        <dbReference type="ARBA" id="ARBA00008531"/>
    </source>
</evidence>
<evidence type="ECO:0000259" key="15">
    <source>
        <dbReference type="SMART" id="SM00962"/>
    </source>
</evidence>
<comment type="function">
    <text evidence="12">Necessary for flagellar biosynthesis. May be involved in translocation of the flagellum.</text>
</comment>
<reference evidence="16 17" key="1">
    <citation type="submission" date="2019-02" db="EMBL/GenBank/DDBJ databases">
        <title>Deep-cultivation of Planctomycetes and their phenomic and genomic characterization uncovers novel biology.</title>
        <authorList>
            <person name="Wiegand S."/>
            <person name="Jogler M."/>
            <person name="Boedeker C."/>
            <person name="Pinto D."/>
            <person name="Vollmers J."/>
            <person name="Rivas-Marin E."/>
            <person name="Kohn T."/>
            <person name="Peeters S.H."/>
            <person name="Heuer A."/>
            <person name="Rast P."/>
            <person name="Oberbeckmann S."/>
            <person name="Bunk B."/>
            <person name="Jeske O."/>
            <person name="Meyerdierks A."/>
            <person name="Storesund J.E."/>
            <person name="Kallscheuer N."/>
            <person name="Luecker S."/>
            <person name="Lage O.M."/>
            <person name="Pohl T."/>
            <person name="Merkel B.J."/>
            <person name="Hornburger P."/>
            <person name="Mueller R.-W."/>
            <person name="Bruemmer F."/>
            <person name="Labrenz M."/>
            <person name="Spormann A.M."/>
            <person name="Op den Camp H."/>
            <person name="Overmann J."/>
            <person name="Amann R."/>
            <person name="Jetten M.S.M."/>
            <person name="Mascher T."/>
            <person name="Medema M.H."/>
            <person name="Devos D.P."/>
            <person name="Kaster A.-K."/>
            <person name="Ovreas L."/>
            <person name="Rohde M."/>
            <person name="Galperin M.Y."/>
            <person name="Jogler C."/>
        </authorList>
    </citation>
    <scope>NUCLEOTIDE SEQUENCE [LARGE SCALE GENOMIC DNA]</scope>
    <source>
        <strain evidence="16 17">ETA_A8</strain>
    </source>
</reference>
<protein>
    <recommendedName>
        <fullName evidence="3 13">Flagellar biosynthesis protein FlhF</fullName>
    </recommendedName>
</protein>
<dbReference type="PANTHER" id="PTHR43134">
    <property type="entry name" value="SIGNAL RECOGNITION PARTICLE RECEPTOR SUBUNIT ALPHA"/>
    <property type="match status" value="1"/>
</dbReference>
<keyword evidence="5" id="KW-1003">Cell membrane</keyword>
<dbReference type="NCBIfam" id="TIGR03499">
    <property type="entry name" value="FlhF"/>
    <property type="match status" value="1"/>
</dbReference>
<dbReference type="FunFam" id="3.40.50.300:FF:000695">
    <property type="entry name" value="Flagellar biosynthesis regulator FlhF"/>
    <property type="match status" value="1"/>
</dbReference>
<name>A0A517YH96_9BACT</name>
<evidence type="ECO:0000256" key="3">
    <source>
        <dbReference type="ARBA" id="ARBA00014919"/>
    </source>
</evidence>
<keyword evidence="16" id="KW-0969">Cilium</keyword>
<dbReference type="Gene3D" id="3.40.50.300">
    <property type="entry name" value="P-loop containing nucleotide triphosphate hydrolases"/>
    <property type="match status" value="1"/>
</dbReference>
<keyword evidence="6" id="KW-0547">Nucleotide-binding</keyword>
<dbReference type="InterPro" id="IPR020006">
    <property type="entry name" value="FlhF"/>
</dbReference>
<dbReference type="GO" id="GO:0006614">
    <property type="term" value="P:SRP-dependent cotranslational protein targeting to membrane"/>
    <property type="evidence" value="ECO:0007669"/>
    <property type="project" value="UniProtKB-UniRule"/>
</dbReference>
<keyword evidence="4" id="KW-0813">Transport</keyword>
<evidence type="ECO:0000259" key="14">
    <source>
        <dbReference type="SMART" id="SM00382"/>
    </source>
</evidence>
<keyword evidence="16" id="KW-0966">Cell projection</keyword>
<proteinExistence type="inferred from homology"/>
<evidence type="ECO:0000256" key="6">
    <source>
        <dbReference type="ARBA" id="ARBA00022741"/>
    </source>
</evidence>
<accession>A0A517YH96</accession>
<dbReference type="InterPro" id="IPR047040">
    <property type="entry name" value="FlhF__GTPase_dom"/>
</dbReference>
<organism evidence="16 17">
    <name type="scientific">Anatilimnocola aggregata</name>
    <dbReference type="NCBI Taxonomy" id="2528021"/>
    <lineage>
        <taxon>Bacteria</taxon>
        <taxon>Pseudomonadati</taxon>
        <taxon>Planctomycetota</taxon>
        <taxon>Planctomycetia</taxon>
        <taxon>Pirellulales</taxon>
        <taxon>Pirellulaceae</taxon>
        <taxon>Anatilimnocola</taxon>
    </lineage>
</organism>
<keyword evidence="10" id="KW-0472">Membrane</keyword>
<sequence>MDLRTYRARSLQEALRLVRADLGDDAAVLHTREVGAGLMRWFGRTEIEVTASNEVDVPSRLPAASRFEHDVHESIPEPTNGFESAQHSQPTDFADYRLRFRELLQQDDEAGFSEVDAQCSRNAPAPAAKPKLLATIRQQLHLAGVEEATSAAWLAQLQDYLAQFPNATATELEDRLLRHVEAEIPLSGPLQLPAGERRIVALVGPTGVGKTTTVAKLAAQFRLNQQRRVGLITIDTYRIAAVDQLKTYADIMNLPLEVASSPREMAAALAALADCQLVLIDTTGRSPRDAMRIAEQRNLLAIADPDEVHLVLSATSSTACQQLAMRAYASVSPTSLMLTKLDELPQVGCLAGLLRETSLPLSYTTHGQNVPDDIRAADRRMLARSLTGIRTAEVN</sequence>
<evidence type="ECO:0000313" key="16">
    <source>
        <dbReference type="EMBL" id="QDU29604.1"/>
    </source>
</evidence>